<gene>
    <name evidence="3" type="ORF">CEW88_00720</name>
</gene>
<dbReference type="InterPro" id="IPR008258">
    <property type="entry name" value="Transglycosylase_SLT_dom_1"/>
</dbReference>
<evidence type="ECO:0000313" key="4">
    <source>
        <dbReference type="Proteomes" id="UP000244915"/>
    </source>
</evidence>
<dbReference type="Gene3D" id="1.10.530.10">
    <property type="match status" value="1"/>
</dbReference>
<reference evidence="3 4" key="1">
    <citation type="submission" date="2017-06" db="EMBL/GenBank/DDBJ databases">
        <title>Yangia sp. YSBP01 complete genome sequence.</title>
        <authorList>
            <person name="Woo J.-H."/>
            <person name="Kim H.-S."/>
        </authorList>
    </citation>
    <scope>NUCLEOTIDE SEQUENCE [LARGE SCALE GENOMIC DNA]</scope>
    <source>
        <strain evidence="3 4">YSBP01</strain>
    </source>
</reference>
<dbReference type="SUPFAM" id="SSF53955">
    <property type="entry name" value="Lysozyme-like"/>
    <property type="match status" value="1"/>
</dbReference>
<dbReference type="InterPro" id="IPR023346">
    <property type="entry name" value="Lysozyme-like_dom_sf"/>
</dbReference>
<protein>
    <submittedName>
        <fullName evidence="3">Tail length tape measure protein</fullName>
    </submittedName>
</protein>
<organism evidence="3 4">
    <name type="scientific">Alloyangia pacifica</name>
    <dbReference type="NCBI Taxonomy" id="311180"/>
    <lineage>
        <taxon>Bacteria</taxon>
        <taxon>Pseudomonadati</taxon>
        <taxon>Pseudomonadota</taxon>
        <taxon>Alphaproteobacteria</taxon>
        <taxon>Rhodobacterales</taxon>
        <taxon>Roseobacteraceae</taxon>
        <taxon>Alloyangia</taxon>
    </lineage>
</organism>
<name>A0A2U8H8G3_9RHOB</name>
<feature type="domain" description="Transglycosylase SLT" evidence="2">
    <location>
        <begin position="136"/>
        <end position="189"/>
    </location>
</feature>
<evidence type="ECO:0000256" key="1">
    <source>
        <dbReference type="ARBA" id="ARBA00009387"/>
    </source>
</evidence>
<dbReference type="Proteomes" id="UP000244915">
    <property type="component" value="Chromosome 1"/>
</dbReference>
<dbReference type="EMBL" id="CP022189">
    <property type="protein sequence ID" value="AWI82319.1"/>
    <property type="molecule type" value="Genomic_DNA"/>
</dbReference>
<proteinExistence type="inferred from homology"/>
<dbReference type="AlphaFoldDB" id="A0A2U8H8G3"/>
<dbReference type="KEGG" id="ypac:CEW88_00720"/>
<evidence type="ECO:0000259" key="2">
    <source>
        <dbReference type="Pfam" id="PF01464"/>
    </source>
</evidence>
<evidence type="ECO:0000313" key="3">
    <source>
        <dbReference type="EMBL" id="AWI82319.1"/>
    </source>
</evidence>
<accession>A0A2U8H8G3</accession>
<dbReference type="Pfam" id="PF01464">
    <property type="entry name" value="SLT"/>
    <property type="match status" value="1"/>
</dbReference>
<sequence>MRDLRPGPPRSRTPNRCGCRRQDAGHAGLRDAAGGALLAVVLLFLGLAAPARASAAAEDRLRCDRAAVLAAERLGVPVPILRAVTRVETGRRRDGALQPWPWTVNLGGDGFWFDSAAEARAFAAGQLARGRRNMDIGCFQVNVRWHGKAFDSTDEMFDPEANALYAAGFLKRLHGEEGDWDRAVAAYHSRTPEYARRYIARYRSVRESLAGAPPPEAARDNGFPLLVGQGARLPGSLTPLGGAARPFLDLRQGRRDPAGG</sequence>
<comment type="similarity">
    <text evidence="1">Belongs to the virb1 family.</text>
</comment>
<dbReference type="OrthoDB" id="5945995at2"/>